<dbReference type="AlphaFoldDB" id="A0A2P2M3H4"/>
<reference evidence="1" key="1">
    <citation type="submission" date="2018-02" db="EMBL/GenBank/DDBJ databases">
        <title>Rhizophora mucronata_Transcriptome.</title>
        <authorList>
            <person name="Meera S.P."/>
            <person name="Sreeshan A."/>
            <person name="Augustine A."/>
        </authorList>
    </citation>
    <scope>NUCLEOTIDE SEQUENCE</scope>
    <source>
        <tissue evidence="1">Leaf</tissue>
    </source>
</reference>
<evidence type="ECO:0000313" key="1">
    <source>
        <dbReference type="EMBL" id="MBX24764.1"/>
    </source>
</evidence>
<name>A0A2P2M3H4_RHIMU</name>
<protein>
    <submittedName>
        <fullName evidence="1">Uncharacterized protein</fullName>
    </submittedName>
</protein>
<dbReference type="EMBL" id="GGEC01044280">
    <property type="protein sequence ID" value="MBX24764.1"/>
    <property type="molecule type" value="Transcribed_RNA"/>
</dbReference>
<proteinExistence type="predicted"/>
<organism evidence="1">
    <name type="scientific">Rhizophora mucronata</name>
    <name type="common">Asiatic mangrove</name>
    <dbReference type="NCBI Taxonomy" id="61149"/>
    <lineage>
        <taxon>Eukaryota</taxon>
        <taxon>Viridiplantae</taxon>
        <taxon>Streptophyta</taxon>
        <taxon>Embryophyta</taxon>
        <taxon>Tracheophyta</taxon>
        <taxon>Spermatophyta</taxon>
        <taxon>Magnoliopsida</taxon>
        <taxon>eudicotyledons</taxon>
        <taxon>Gunneridae</taxon>
        <taxon>Pentapetalae</taxon>
        <taxon>rosids</taxon>
        <taxon>fabids</taxon>
        <taxon>Malpighiales</taxon>
        <taxon>Rhizophoraceae</taxon>
        <taxon>Rhizophora</taxon>
    </lineage>
</organism>
<accession>A0A2P2M3H4</accession>
<sequence>MEFSEIWFCSPKMDKCCFQILKGLL</sequence>